<comment type="pathway">
    <text evidence="1 9">Carbohydrate acid metabolism; D-gluconate degradation.</text>
</comment>
<evidence type="ECO:0000256" key="4">
    <source>
        <dbReference type="ARBA" id="ARBA00022679"/>
    </source>
</evidence>
<dbReference type="STRING" id="1206466.K0K893"/>
<dbReference type="InterPro" id="IPR027417">
    <property type="entry name" value="P-loop_NTPase"/>
</dbReference>
<gene>
    <name evidence="10" type="ORF">BN7_587</name>
</gene>
<comment type="catalytic activity">
    <reaction evidence="8 9">
        <text>D-gluconate + ATP = 6-phospho-D-gluconate + ADP + H(+)</text>
        <dbReference type="Rhea" id="RHEA:19433"/>
        <dbReference type="ChEBI" id="CHEBI:15378"/>
        <dbReference type="ChEBI" id="CHEBI:18391"/>
        <dbReference type="ChEBI" id="CHEBI:30616"/>
        <dbReference type="ChEBI" id="CHEBI:58759"/>
        <dbReference type="ChEBI" id="CHEBI:456216"/>
        <dbReference type="EC" id="2.7.1.12"/>
    </reaction>
</comment>
<name>K0K893_WICCF</name>
<dbReference type="AlphaFoldDB" id="K0K893"/>
<organism evidence="10 11">
    <name type="scientific">Wickerhamomyces ciferrii (strain ATCC 14091 / BCRC 22168 / CBS 111 / JCM 3599 / NBRC 0793 / NRRL Y-1031 F-60-10)</name>
    <name type="common">Yeast</name>
    <name type="synonym">Pichia ciferrii</name>
    <dbReference type="NCBI Taxonomy" id="1206466"/>
    <lineage>
        <taxon>Eukaryota</taxon>
        <taxon>Fungi</taxon>
        <taxon>Dikarya</taxon>
        <taxon>Ascomycota</taxon>
        <taxon>Saccharomycotina</taxon>
        <taxon>Saccharomycetes</taxon>
        <taxon>Phaffomycetales</taxon>
        <taxon>Wickerhamomycetaceae</taxon>
        <taxon>Wickerhamomyces</taxon>
    </lineage>
</organism>
<dbReference type="GO" id="GO:0005524">
    <property type="term" value="F:ATP binding"/>
    <property type="evidence" value="ECO:0007669"/>
    <property type="project" value="UniProtKB-KW"/>
</dbReference>
<keyword evidence="4 9" id="KW-0808">Transferase</keyword>
<dbReference type="InParanoid" id="K0K893"/>
<dbReference type="GO" id="GO:0005737">
    <property type="term" value="C:cytoplasm"/>
    <property type="evidence" value="ECO:0007669"/>
    <property type="project" value="TreeGrafter"/>
</dbReference>
<dbReference type="PANTHER" id="PTHR43442">
    <property type="entry name" value="GLUCONOKINASE-RELATED"/>
    <property type="match status" value="1"/>
</dbReference>
<protein>
    <recommendedName>
        <fullName evidence="3 9">Gluconokinase</fullName>
        <ecNumber evidence="3 9">2.7.1.12</ecNumber>
    </recommendedName>
</protein>
<dbReference type="HOGENOM" id="CLU_077168_6_0_1"/>
<dbReference type="GO" id="GO:0046316">
    <property type="term" value="F:gluconokinase activity"/>
    <property type="evidence" value="ECO:0007669"/>
    <property type="project" value="UniProtKB-EC"/>
</dbReference>
<evidence type="ECO:0000256" key="8">
    <source>
        <dbReference type="ARBA" id="ARBA00048090"/>
    </source>
</evidence>
<dbReference type="EMBL" id="CAIF01000011">
    <property type="protein sequence ID" value="CCH41050.1"/>
    <property type="molecule type" value="Genomic_DNA"/>
</dbReference>
<keyword evidence="11" id="KW-1185">Reference proteome</keyword>
<dbReference type="EC" id="2.7.1.12" evidence="3 9"/>
<dbReference type="NCBIfam" id="TIGR01313">
    <property type="entry name" value="therm_gnt_kin"/>
    <property type="match status" value="1"/>
</dbReference>
<keyword evidence="7 9" id="KW-0067">ATP-binding</keyword>
<evidence type="ECO:0000256" key="3">
    <source>
        <dbReference type="ARBA" id="ARBA00012054"/>
    </source>
</evidence>
<reference evidence="10 11" key="1">
    <citation type="journal article" date="2012" name="Eukaryot. Cell">
        <title>Draft genome sequence of Wickerhamomyces ciferrii NRRL Y-1031 F-60-10.</title>
        <authorList>
            <person name="Schneider J."/>
            <person name="Andrea H."/>
            <person name="Blom J."/>
            <person name="Jaenicke S."/>
            <person name="Ruckert C."/>
            <person name="Schorsch C."/>
            <person name="Szczepanowski R."/>
            <person name="Farwick M."/>
            <person name="Goesmann A."/>
            <person name="Puhler A."/>
            <person name="Schaffer S."/>
            <person name="Tauch A."/>
            <person name="Kohler T."/>
            <person name="Brinkrolf K."/>
        </authorList>
    </citation>
    <scope>NUCLEOTIDE SEQUENCE [LARGE SCALE GENOMIC DNA]</scope>
    <source>
        <strain evidence="11">ATCC 14091 / BCRC 22168 / CBS 111 / JCM 3599 / NBRC 0793 / NRRL Y-1031 F-60-10</strain>
    </source>
</reference>
<dbReference type="CDD" id="cd02021">
    <property type="entry name" value="GntK"/>
    <property type="match status" value="1"/>
</dbReference>
<keyword evidence="6 9" id="KW-0418">Kinase</keyword>
<evidence type="ECO:0000256" key="7">
    <source>
        <dbReference type="ARBA" id="ARBA00022840"/>
    </source>
</evidence>
<comment type="caution">
    <text evidence="10">The sequence shown here is derived from an EMBL/GenBank/DDBJ whole genome shotgun (WGS) entry which is preliminary data.</text>
</comment>
<keyword evidence="5 9" id="KW-0547">Nucleotide-binding</keyword>
<accession>K0K893</accession>
<evidence type="ECO:0000313" key="11">
    <source>
        <dbReference type="Proteomes" id="UP000009328"/>
    </source>
</evidence>
<sequence length="131" mass="14994">MSNNIPLQDEDRWGWLEQISLQSAQAASEVESQVSVVSCSSLKKVYRDLIRSKSSDTKFIFIFLYATKEELIRRTELRPSHYMKSSMVESQFAILELPKPEEESNTTIIDATKTSIGDVTAQTYAYTQKFI</sequence>
<dbReference type="GO" id="GO:0005975">
    <property type="term" value="P:carbohydrate metabolic process"/>
    <property type="evidence" value="ECO:0007669"/>
    <property type="project" value="InterPro"/>
</dbReference>
<evidence type="ECO:0000256" key="6">
    <source>
        <dbReference type="ARBA" id="ARBA00022777"/>
    </source>
</evidence>
<dbReference type="SUPFAM" id="SSF52540">
    <property type="entry name" value="P-loop containing nucleoside triphosphate hydrolases"/>
    <property type="match status" value="1"/>
</dbReference>
<evidence type="ECO:0000256" key="1">
    <source>
        <dbReference type="ARBA" id="ARBA00004875"/>
    </source>
</evidence>
<dbReference type="UniPathway" id="UPA00792"/>
<dbReference type="PANTHER" id="PTHR43442:SF3">
    <property type="entry name" value="GLUCONOKINASE-RELATED"/>
    <property type="match status" value="1"/>
</dbReference>
<dbReference type="InterPro" id="IPR006001">
    <property type="entry name" value="Therm_gnt_kin"/>
</dbReference>
<proteinExistence type="inferred from homology"/>
<comment type="similarity">
    <text evidence="2 9">Belongs to the gluconokinase GntK/GntV family.</text>
</comment>
<dbReference type="Gene3D" id="3.40.50.300">
    <property type="entry name" value="P-loop containing nucleotide triphosphate hydrolases"/>
    <property type="match status" value="1"/>
</dbReference>
<evidence type="ECO:0000256" key="2">
    <source>
        <dbReference type="ARBA" id="ARBA00008420"/>
    </source>
</evidence>
<dbReference type="Proteomes" id="UP000009328">
    <property type="component" value="Unassembled WGS sequence"/>
</dbReference>
<evidence type="ECO:0000313" key="10">
    <source>
        <dbReference type="EMBL" id="CCH41050.1"/>
    </source>
</evidence>
<evidence type="ECO:0000256" key="5">
    <source>
        <dbReference type="ARBA" id="ARBA00022741"/>
    </source>
</evidence>
<evidence type="ECO:0000256" key="9">
    <source>
        <dbReference type="RuleBase" id="RU363066"/>
    </source>
</evidence>
<dbReference type="FunCoup" id="K0K893">
    <property type="interactions" value="1136"/>
</dbReference>
<dbReference type="eggNOG" id="KOG3354">
    <property type="taxonomic scope" value="Eukaryota"/>
</dbReference>